<keyword evidence="4" id="KW-0411">Iron-sulfur</keyword>
<dbReference type="InterPro" id="IPR017941">
    <property type="entry name" value="Rieske_2Fe-2S"/>
</dbReference>
<reference evidence="6 7" key="1">
    <citation type="submission" date="2024-06" db="EMBL/GenBank/DDBJ databases">
        <title>The Natural Products Discovery Center: Release of the First 8490 Sequenced Strains for Exploring Actinobacteria Biosynthetic Diversity.</title>
        <authorList>
            <person name="Kalkreuter E."/>
            <person name="Kautsar S.A."/>
            <person name="Yang D."/>
            <person name="Bader C.D."/>
            <person name="Teijaro C.N."/>
            <person name="Fluegel L."/>
            <person name="Davis C.M."/>
            <person name="Simpson J.R."/>
            <person name="Lauterbach L."/>
            <person name="Steele A.D."/>
            <person name="Gui C."/>
            <person name="Meng S."/>
            <person name="Li G."/>
            <person name="Viehrig K."/>
            <person name="Ye F."/>
            <person name="Su P."/>
            <person name="Kiefer A.F."/>
            <person name="Nichols A."/>
            <person name="Cepeda A.J."/>
            <person name="Yan W."/>
            <person name="Fan B."/>
            <person name="Jiang Y."/>
            <person name="Adhikari A."/>
            <person name="Zheng C.-J."/>
            <person name="Schuster L."/>
            <person name="Cowan T.M."/>
            <person name="Smanski M.J."/>
            <person name="Chevrette M.G."/>
            <person name="De Carvalho L.P.S."/>
            <person name="Shen B."/>
        </authorList>
    </citation>
    <scope>NUCLEOTIDE SEQUENCE [LARGE SCALE GENOMIC DNA]</scope>
    <source>
        <strain evidence="6 7">NPDC047833</strain>
    </source>
</reference>
<dbReference type="EMBL" id="JBEYRS010000004">
    <property type="protein sequence ID" value="MEW2362596.1"/>
    <property type="molecule type" value="Genomic_DNA"/>
</dbReference>
<evidence type="ECO:0000256" key="2">
    <source>
        <dbReference type="ARBA" id="ARBA00022723"/>
    </source>
</evidence>
<dbReference type="Proteomes" id="UP001553843">
    <property type="component" value="Unassembled WGS sequence"/>
</dbReference>
<keyword evidence="2" id="KW-0479">Metal-binding</keyword>
<evidence type="ECO:0000313" key="7">
    <source>
        <dbReference type="Proteomes" id="UP001553843"/>
    </source>
</evidence>
<dbReference type="RefSeq" id="WP_359777613.1">
    <property type="nucleotide sequence ID" value="NZ_JBEYRR010000004.1"/>
</dbReference>
<name>A0ABV3LT07_9ACTN</name>
<comment type="caution">
    <text evidence="6">The sequence shown here is derived from an EMBL/GenBank/DDBJ whole genome shotgun (WGS) entry which is preliminary data.</text>
</comment>
<evidence type="ECO:0000256" key="1">
    <source>
        <dbReference type="ARBA" id="ARBA00022714"/>
    </source>
</evidence>
<keyword evidence="3" id="KW-0408">Iron</keyword>
<keyword evidence="7" id="KW-1185">Reference proteome</keyword>
<proteinExistence type="predicted"/>
<feature type="domain" description="Rieske" evidence="5">
    <location>
        <begin position="1"/>
        <end position="62"/>
    </location>
</feature>
<evidence type="ECO:0000256" key="3">
    <source>
        <dbReference type="ARBA" id="ARBA00023004"/>
    </source>
</evidence>
<organism evidence="6 7">
    <name type="scientific">Streptomyces huasconensis</name>
    <dbReference type="NCBI Taxonomy" id="1854574"/>
    <lineage>
        <taxon>Bacteria</taxon>
        <taxon>Bacillati</taxon>
        <taxon>Actinomycetota</taxon>
        <taxon>Actinomycetes</taxon>
        <taxon>Kitasatosporales</taxon>
        <taxon>Streptomycetaceae</taxon>
        <taxon>Streptomyces</taxon>
    </lineage>
</organism>
<sequence>MLVVTWEMDGIGNCVVLAGKPYVYARTTAGEFVLMARCSHRGGPLHLASFSPGTTRLVCPWHSRATSVTKALRAGIPAVRRGKRVTAVFDVPATEKAEIEYRPLSPDLVC</sequence>
<evidence type="ECO:0000256" key="4">
    <source>
        <dbReference type="ARBA" id="ARBA00023014"/>
    </source>
</evidence>
<dbReference type="PROSITE" id="PS51296">
    <property type="entry name" value="RIESKE"/>
    <property type="match status" value="1"/>
</dbReference>
<dbReference type="InterPro" id="IPR036922">
    <property type="entry name" value="Rieske_2Fe-2S_sf"/>
</dbReference>
<protein>
    <submittedName>
        <fullName evidence="6">Rieske 2Fe-2S domain-containing protein</fullName>
    </submittedName>
</protein>
<keyword evidence="1" id="KW-0001">2Fe-2S</keyword>
<dbReference type="SUPFAM" id="SSF50022">
    <property type="entry name" value="ISP domain"/>
    <property type="match status" value="1"/>
</dbReference>
<dbReference type="Pfam" id="PF00355">
    <property type="entry name" value="Rieske"/>
    <property type="match status" value="1"/>
</dbReference>
<accession>A0ABV3LT07</accession>
<evidence type="ECO:0000259" key="5">
    <source>
        <dbReference type="PROSITE" id="PS51296"/>
    </source>
</evidence>
<evidence type="ECO:0000313" key="6">
    <source>
        <dbReference type="EMBL" id="MEW2362596.1"/>
    </source>
</evidence>
<dbReference type="Gene3D" id="2.102.10.10">
    <property type="entry name" value="Rieske [2Fe-2S] iron-sulphur domain"/>
    <property type="match status" value="1"/>
</dbReference>
<gene>
    <name evidence="6" type="ORF">AB0887_11655</name>
</gene>